<organism evidence="1 2">
    <name type="scientific">Biomphalaria pfeifferi</name>
    <name type="common">Bloodfluke planorb</name>
    <name type="synonym">Freshwater snail</name>
    <dbReference type="NCBI Taxonomy" id="112525"/>
    <lineage>
        <taxon>Eukaryota</taxon>
        <taxon>Metazoa</taxon>
        <taxon>Spiralia</taxon>
        <taxon>Lophotrochozoa</taxon>
        <taxon>Mollusca</taxon>
        <taxon>Gastropoda</taxon>
        <taxon>Heterobranchia</taxon>
        <taxon>Euthyneura</taxon>
        <taxon>Panpulmonata</taxon>
        <taxon>Hygrophila</taxon>
        <taxon>Lymnaeoidea</taxon>
        <taxon>Planorbidae</taxon>
        <taxon>Biomphalaria</taxon>
    </lineage>
</organism>
<keyword evidence="2" id="KW-1185">Reference proteome</keyword>
<keyword evidence="1" id="KW-0675">Receptor</keyword>
<dbReference type="AlphaFoldDB" id="A0AAD8FI61"/>
<gene>
    <name evidence="1" type="ORF">Bpfe_005907</name>
</gene>
<name>A0AAD8FI61_BIOPF</name>
<sequence length="51" mass="5476">MLYCQNNTNMESVELKEVHMGSGITNSQSFNVELDDGAADTAGFRVAPSVP</sequence>
<evidence type="ECO:0000313" key="2">
    <source>
        <dbReference type="Proteomes" id="UP001233172"/>
    </source>
</evidence>
<reference evidence="1" key="2">
    <citation type="submission" date="2023-04" db="EMBL/GenBank/DDBJ databases">
        <authorList>
            <person name="Bu L."/>
            <person name="Lu L."/>
            <person name="Laidemitt M.R."/>
            <person name="Zhang S.M."/>
            <person name="Mutuku M."/>
            <person name="Mkoji G."/>
            <person name="Steinauer M."/>
            <person name="Loker E.S."/>
        </authorList>
    </citation>
    <scope>NUCLEOTIDE SEQUENCE</scope>
    <source>
        <strain evidence="1">KasaAsao</strain>
        <tissue evidence="1">Whole Snail</tissue>
    </source>
</reference>
<feature type="non-terminal residue" evidence="1">
    <location>
        <position position="51"/>
    </location>
</feature>
<reference evidence="1" key="1">
    <citation type="journal article" date="2023" name="PLoS Negl. Trop. Dis.">
        <title>A genome sequence for Biomphalaria pfeifferi, the major vector snail for the human-infecting parasite Schistosoma mansoni.</title>
        <authorList>
            <person name="Bu L."/>
            <person name="Lu L."/>
            <person name="Laidemitt M.R."/>
            <person name="Zhang S.M."/>
            <person name="Mutuku M."/>
            <person name="Mkoji G."/>
            <person name="Steinauer M."/>
            <person name="Loker E.S."/>
        </authorList>
    </citation>
    <scope>NUCLEOTIDE SEQUENCE</scope>
    <source>
        <strain evidence="1">KasaAsao</strain>
    </source>
</reference>
<accession>A0AAD8FI61</accession>
<dbReference type="Proteomes" id="UP001233172">
    <property type="component" value="Unassembled WGS sequence"/>
</dbReference>
<dbReference type="EMBL" id="JASAOG010000016">
    <property type="protein sequence ID" value="KAK0064818.1"/>
    <property type="molecule type" value="Genomic_DNA"/>
</dbReference>
<protein>
    <submittedName>
        <fullName evidence="1">Gamma-aminobutyric acid receptor subunit beta</fullName>
    </submittedName>
</protein>
<comment type="caution">
    <text evidence="1">The sequence shown here is derived from an EMBL/GenBank/DDBJ whole genome shotgun (WGS) entry which is preliminary data.</text>
</comment>
<evidence type="ECO:0000313" key="1">
    <source>
        <dbReference type="EMBL" id="KAK0064818.1"/>
    </source>
</evidence>
<proteinExistence type="predicted"/>